<organism evidence="2 3">
    <name type="scientific">Entamoeba histolytica</name>
    <dbReference type="NCBI Taxonomy" id="5759"/>
    <lineage>
        <taxon>Eukaryota</taxon>
        <taxon>Amoebozoa</taxon>
        <taxon>Evosea</taxon>
        <taxon>Archamoebae</taxon>
        <taxon>Mastigamoebida</taxon>
        <taxon>Entamoebidae</taxon>
        <taxon>Entamoeba</taxon>
    </lineage>
</organism>
<dbReference type="GO" id="GO:0070390">
    <property type="term" value="C:transcription export complex 2"/>
    <property type="evidence" value="ECO:0007669"/>
    <property type="project" value="TreeGrafter"/>
</dbReference>
<dbReference type="EMBL" id="BDEQ01000001">
    <property type="protein sequence ID" value="GAT98829.1"/>
    <property type="molecule type" value="Genomic_DNA"/>
</dbReference>
<proteinExistence type="predicted"/>
<evidence type="ECO:0000259" key="1">
    <source>
        <dbReference type="Pfam" id="PF03399"/>
    </source>
</evidence>
<protein>
    <recommendedName>
        <fullName evidence="1">SAC3/GANP/THP3 conserved domain-containing protein</fullName>
    </recommendedName>
</protein>
<sequence length="394" mass="46382">MKLKKREKEKKIIEEIDKKDWVPQRTDVLDVITEVNQAKASADPNKPTDEMCGAKDLLEYLYAKNFAPFEIDERGIPDPTKIVKPYKRSTGANIEQPCDYRTEEALVDSMMFLLNIMDNKQYDNISIDEKFIYVSDRIRAIHTDIIHQQYVSSLIFDISHAAIMFYSFYSFQINCDNYDFAKEQLKQWILTLKHLYEHVDSIMNEEEVNEILEREQYDEMERVLLLSPLQRSEIINEENSEMLIESFRVADALEKMEYGKLKKIIDSVFPVSLESIVFHALFRMRLIDMRHRVLSSWAGVMQLPIPVSYVVDALMYDDEEECIADLISCGLEVKEDKTFLAKKFDLRDCKRIPRNISKKTLNQIIKDKEKECGDMPWSEVFFGEEEDESYEEDK</sequence>
<accession>A0A5K1U6R8</accession>
<evidence type="ECO:0000313" key="2">
    <source>
        <dbReference type="EMBL" id="GAT98829.1"/>
    </source>
</evidence>
<dbReference type="PANTHER" id="PTHR12436:SF3">
    <property type="entry name" value="GERMINAL-CENTER ASSOCIATED NUCLEAR PROTEIN"/>
    <property type="match status" value="1"/>
</dbReference>
<comment type="caution">
    <text evidence="2">The sequence shown here is derived from an EMBL/GenBank/DDBJ whole genome shotgun (WGS) entry which is preliminary data.</text>
</comment>
<dbReference type="PANTHER" id="PTHR12436">
    <property type="entry name" value="80 KDA MCM3-ASSOCIATED PROTEIN"/>
    <property type="match status" value="1"/>
</dbReference>
<dbReference type="InterPro" id="IPR005062">
    <property type="entry name" value="SAC3/GANP/THP3_conserved"/>
</dbReference>
<feature type="domain" description="SAC3/GANP/THP3 conserved" evidence="1">
    <location>
        <begin position="51"/>
        <end position="334"/>
    </location>
</feature>
<name>A0A5K1U6R8_ENTHI</name>
<dbReference type="FunFam" id="1.25.40.990:FF:000025">
    <property type="entry name" value="Uncharacterized protein"/>
    <property type="match status" value="1"/>
</dbReference>
<dbReference type="VEuPathDB" id="AmoebaDB:EHI_143080"/>
<dbReference type="AlphaFoldDB" id="A0A5K1U6R8"/>
<gene>
    <name evidence="2" type="ORF">CL6EHI_143080</name>
</gene>
<dbReference type="InterPro" id="IPR045107">
    <property type="entry name" value="SAC3/GANP/THP3"/>
</dbReference>
<evidence type="ECO:0000313" key="3">
    <source>
        <dbReference type="Proteomes" id="UP000078387"/>
    </source>
</evidence>
<dbReference type="Pfam" id="PF03399">
    <property type="entry name" value="SAC3_GANP"/>
    <property type="match status" value="1"/>
</dbReference>
<dbReference type="OMA" id="IAHAAIM"/>
<dbReference type="Gene3D" id="1.25.40.990">
    <property type="match status" value="1"/>
</dbReference>
<reference evidence="2 3" key="1">
    <citation type="submission" date="2016-05" db="EMBL/GenBank/DDBJ databases">
        <title>First whole genome sequencing of Entamoeba histolytica HM1:IMSS-clone-6.</title>
        <authorList>
            <person name="Mukherjee Avik.K."/>
            <person name="Izumyama S."/>
            <person name="Nakada-Tsukui K."/>
            <person name="Nozaki T."/>
        </authorList>
    </citation>
    <scope>NUCLEOTIDE SEQUENCE [LARGE SCALE GENOMIC DNA]</scope>
    <source>
        <strain evidence="2 3">HM1:IMSS clone 6</strain>
    </source>
</reference>
<dbReference type="VEuPathDB" id="AmoebaDB:EHI8A_162580"/>
<dbReference type="VEuPathDB" id="AmoebaDB:KM1_221520"/>
<dbReference type="GO" id="GO:0006406">
    <property type="term" value="P:mRNA export from nucleus"/>
    <property type="evidence" value="ECO:0007669"/>
    <property type="project" value="TreeGrafter"/>
</dbReference>
<dbReference type="VEuPathDB" id="AmoebaDB:EHI5A_162730"/>
<dbReference type="VEuPathDB" id="AmoebaDB:EHI7A_145020"/>
<dbReference type="GO" id="GO:0005737">
    <property type="term" value="C:cytoplasm"/>
    <property type="evidence" value="ECO:0007669"/>
    <property type="project" value="TreeGrafter"/>
</dbReference>
<dbReference type="Proteomes" id="UP000078387">
    <property type="component" value="Unassembled WGS sequence"/>
</dbReference>